<reference evidence="3" key="1">
    <citation type="journal article" date="2019" name="Int. J. Syst. Evol. Microbiol.">
        <title>The Global Catalogue of Microorganisms (GCM) 10K type strain sequencing project: providing services to taxonomists for standard genome sequencing and annotation.</title>
        <authorList>
            <consortium name="The Broad Institute Genomics Platform"/>
            <consortium name="The Broad Institute Genome Sequencing Center for Infectious Disease"/>
            <person name="Wu L."/>
            <person name="Ma J."/>
        </authorList>
    </citation>
    <scope>NUCLEOTIDE SEQUENCE [LARGE SCALE GENOMIC DNA]</scope>
    <source>
        <strain evidence="3">JCM 9651</strain>
    </source>
</reference>
<name>A0ABP6SN40_9ACTN</name>
<evidence type="ECO:0000313" key="3">
    <source>
        <dbReference type="Proteomes" id="UP001499990"/>
    </source>
</evidence>
<dbReference type="EMBL" id="BAAAYL010000002">
    <property type="protein sequence ID" value="GAA3380693.1"/>
    <property type="molecule type" value="Genomic_DNA"/>
</dbReference>
<organism evidence="2 3">
    <name type="scientific">Streptomyces sannanensis</name>
    <dbReference type="NCBI Taxonomy" id="285536"/>
    <lineage>
        <taxon>Bacteria</taxon>
        <taxon>Bacillati</taxon>
        <taxon>Actinomycetota</taxon>
        <taxon>Actinomycetes</taxon>
        <taxon>Kitasatosporales</taxon>
        <taxon>Streptomycetaceae</taxon>
        <taxon>Streptomyces</taxon>
    </lineage>
</organism>
<evidence type="ECO:0000313" key="2">
    <source>
        <dbReference type="EMBL" id="GAA3380693.1"/>
    </source>
</evidence>
<evidence type="ECO:0008006" key="4">
    <source>
        <dbReference type="Google" id="ProtNLM"/>
    </source>
</evidence>
<proteinExistence type="predicted"/>
<feature type="compositionally biased region" description="Polar residues" evidence="1">
    <location>
        <begin position="149"/>
        <end position="158"/>
    </location>
</feature>
<evidence type="ECO:0000256" key="1">
    <source>
        <dbReference type="SAM" id="MobiDB-lite"/>
    </source>
</evidence>
<keyword evidence="3" id="KW-1185">Reference proteome</keyword>
<comment type="caution">
    <text evidence="2">The sequence shown here is derived from an EMBL/GenBank/DDBJ whole genome shotgun (WGS) entry which is preliminary data.</text>
</comment>
<protein>
    <recommendedName>
        <fullName evidence="4">RNA-directed DNA polymerase</fullName>
    </recommendedName>
</protein>
<accession>A0ABP6SN40</accession>
<gene>
    <name evidence="2" type="ORF">GCM10020367_69000</name>
</gene>
<feature type="region of interest" description="Disordered" evidence="1">
    <location>
        <begin position="128"/>
        <end position="158"/>
    </location>
</feature>
<dbReference type="Proteomes" id="UP001499990">
    <property type="component" value="Unassembled WGS sequence"/>
</dbReference>
<sequence length="158" mass="17115">MSRADNTTPGQGKGRCFVDAQVVWRGLVSATSASSATSGSLKLDPVRALQHALYRAAKADPGRRFHALGDKVHRRDVLRRAWATVRRNNGAPGIDATTLVQVEEYGIDRLLDELAAEIRRAAGVRCPRAGCSSRSPAQPRNRGRCRSLPSATASCRPR</sequence>